<keyword evidence="2" id="KW-1185">Reference proteome</keyword>
<evidence type="ECO:0000313" key="2">
    <source>
        <dbReference type="Proteomes" id="UP000623129"/>
    </source>
</evidence>
<accession>A0A833RK50</accession>
<organism evidence="1 2">
    <name type="scientific">Carex littledalei</name>
    <dbReference type="NCBI Taxonomy" id="544730"/>
    <lineage>
        <taxon>Eukaryota</taxon>
        <taxon>Viridiplantae</taxon>
        <taxon>Streptophyta</taxon>
        <taxon>Embryophyta</taxon>
        <taxon>Tracheophyta</taxon>
        <taxon>Spermatophyta</taxon>
        <taxon>Magnoliopsida</taxon>
        <taxon>Liliopsida</taxon>
        <taxon>Poales</taxon>
        <taxon>Cyperaceae</taxon>
        <taxon>Cyperoideae</taxon>
        <taxon>Cariceae</taxon>
        <taxon>Carex</taxon>
        <taxon>Carex subgen. Euthyceras</taxon>
    </lineage>
</organism>
<dbReference type="Proteomes" id="UP000623129">
    <property type="component" value="Unassembled WGS sequence"/>
</dbReference>
<dbReference type="AlphaFoldDB" id="A0A833RK50"/>
<gene>
    <name evidence="1" type="ORF">FCM35_KLT17750</name>
</gene>
<proteinExistence type="predicted"/>
<name>A0A833RK50_9POAL</name>
<evidence type="ECO:0000313" key="1">
    <source>
        <dbReference type="EMBL" id="KAF3337163.1"/>
    </source>
</evidence>
<protein>
    <submittedName>
        <fullName evidence="1">Uncharacterized protein</fullName>
    </submittedName>
</protein>
<dbReference type="EMBL" id="SWLB01000006">
    <property type="protein sequence ID" value="KAF3337163.1"/>
    <property type="molecule type" value="Genomic_DNA"/>
</dbReference>
<comment type="caution">
    <text evidence="1">The sequence shown here is derived from an EMBL/GenBank/DDBJ whole genome shotgun (WGS) entry which is preliminary data.</text>
</comment>
<reference evidence="1" key="1">
    <citation type="submission" date="2020-01" db="EMBL/GenBank/DDBJ databases">
        <title>Genome sequence of Kobresia littledalei, the first chromosome-level genome in the family Cyperaceae.</title>
        <authorList>
            <person name="Qu G."/>
        </authorList>
    </citation>
    <scope>NUCLEOTIDE SEQUENCE</scope>
    <source>
        <strain evidence="1">C.B.Clarke</strain>
        <tissue evidence="1">Leaf</tissue>
    </source>
</reference>
<sequence length="305" mass="34288">MQTWCDICPQHYRLYKCDAAFARKISNYGYCKQGGVAFVHGGTDYRLQCNIIATLTSCKPSVAFVHKAAYVVHSSMQSGAFAHGTTNICCAFLNAKHGICPRDYKYMLCIPQCKAWHLPTGLQIYVVHSSMQSVAFSHRTTDICCAFLNAKRGICPRDYRYMLCIPQCKAWHFPTGLQIYVVHSSMQSVAFAHGTTDICCAFLNAKRGICPRDYVYMLCIPQCKAWHLPTGLQIYSKAVWHLSTTPEIAANQLWAKPALNLSMRLHTMCIPPCKVRHICPHDYNYMQGQRGICPQILPALCNGGE</sequence>